<keyword evidence="1" id="KW-0378">Hydrolase</keyword>
<dbReference type="EC" id="3.5.-.-" evidence="1"/>
<dbReference type="SUPFAM" id="SSF102198">
    <property type="entry name" value="Putative cyclase"/>
    <property type="match status" value="1"/>
</dbReference>
<gene>
    <name evidence="1" type="ORF">MU0050_004820</name>
</gene>
<dbReference type="RefSeq" id="WP_316513235.1">
    <property type="nucleotide sequence ID" value="NZ_OY726395.1"/>
</dbReference>
<dbReference type="Pfam" id="PF04199">
    <property type="entry name" value="Cyclase"/>
    <property type="match status" value="1"/>
</dbReference>
<name>A0ABM9MKG9_9MYCO</name>
<accession>A0ABM9MKG9</accession>
<keyword evidence="2" id="KW-1185">Reference proteome</keyword>
<dbReference type="Proteomes" id="UP001190466">
    <property type="component" value="Chromosome"/>
</dbReference>
<dbReference type="GO" id="GO:0016787">
    <property type="term" value="F:hydrolase activity"/>
    <property type="evidence" value="ECO:0007669"/>
    <property type="project" value="UniProtKB-KW"/>
</dbReference>
<organism evidence="1 2">
    <name type="scientific">[Mycobacterium] wendilense</name>
    <dbReference type="NCBI Taxonomy" id="3064284"/>
    <lineage>
        <taxon>Bacteria</taxon>
        <taxon>Bacillati</taxon>
        <taxon>Actinomycetota</taxon>
        <taxon>Actinomycetes</taxon>
        <taxon>Mycobacteriales</taxon>
        <taxon>Mycobacteriaceae</taxon>
        <taxon>Mycolicibacter</taxon>
    </lineage>
</organism>
<proteinExistence type="predicted"/>
<dbReference type="Gene3D" id="3.50.30.50">
    <property type="entry name" value="Putative cyclase"/>
    <property type="match status" value="1"/>
</dbReference>
<evidence type="ECO:0000313" key="2">
    <source>
        <dbReference type="Proteomes" id="UP001190466"/>
    </source>
</evidence>
<dbReference type="EMBL" id="OY726395">
    <property type="protein sequence ID" value="CAJ1587482.1"/>
    <property type="molecule type" value="Genomic_DNA"/>
</dbReference>
<dbReference type="InterPro" id="IPR007325">
    <property type="entry name" value="KFase/CYL"/>
</dbReference>
<dbReference type="PANTHER" id="PTHR31118:SF12">
    <property type="entry name" value="CYCLASE-LIKE PROTEIN 2"/>
    <property type="match status" value="1"/>
</dbReference>
<sequence>MKPASDITVPAEYDTLRVVLGPQIDYGPPATTGLRHMQSIFDCPAEDLPNGEGWGEDSIVMSSHCNTHVDAPLHSGSHCEGRPARTITDIELDELYRPALVLDVRNDVTPCEAISIEALDAAIERAGRPVAVGDAVLIRTGQERYSVSDPEFFQYPGMTAAATKHLTGMGATILGTDAMAWDRPFPVMKQAYKETGDPGQIWDGHFAIQEKEAFIVQQLTNLDKLPPHGFMVGFFPLRLYKASAAPARVVAFLDD</sequence>
<evidence type="ECO:0000313" key="1">
    <source>
        <dbReference type="EMBL" id="CAJ1587482.1"/>
    </source>
</evidence>
<reference evidence="1 2" key="1">
    <citation type="submission" date="2023-08" db="EMBL/GenBank/DDBJ databases">
        <authorList>
            <person name="Folkvardsen B D."/>
            <person name="Norman A."/>
        </authorList>
    </citation>
    <scope>NUCLEOTIDE SEQUENCE [LARGE SCALE GENOMIC DNA]</scope>
    <source>
        <strain evidence="1 2">Mu0050</strain>
    </source>
</reference>
<dbReference type="InterPro" id="IPR037175">
    <property type="entry name" value="KFase_sf"/>
</dbReference>
<dbReference type="PANTHER" id="PTHR31118">
    <property type="entry name" value="CYCLASE-LIKE PROTEIN 2"/>
    <property type="match status" value="1"/>
</dbReference>
<protein>
    <submittedName>
        <fullName evidence="1">Cyclase family protein</fullName>
        <ecNumber evidence="1">3.5.-.-</ecNumber>
    </submittedName>
</protein>